<protein>
    <submittedName>
        <fullName evidence="1">Uncharacterized protein</fullName>
    </submittedName>
</protein>
<evidence type="ECO:0000313" key="1">
    <source>
        <dbReference type="EMBL" id="POH62270.1"/>
    </source>
</evidence>
<dbReference type="EMBL" id="PPXD01000026">
    <property type="protein sequence ID" value="POH62270.1"/>
    <property type="molecule type" value="Genomic_DNA"/>
</dbReference>
<sequence>MNTLYPTAPLVARIVGAIVSGFTQREAASDLVTITMGEAGLNVFAAVRVVGSEPATEVCRLVFDSIATVLAAHSPVPIDTIKVTVASIG</sequence>
<reference evidence="1 2" key="1">
    <citation type="submission" date="2018-01" db="EMBL/GenBank/DDBJ databases">
        <title>Cryobacterium sp. nov., from glaciers in China.</title>
        <authorList>
            <person name="Liu Q."/>
            <person name="Xin Y.-H."/>
        </authorList>
    </citation>
    <scope>NUCLEOTIDE SEQUENCE [LARGE SCALE GENOMIC DNA]</scope>
    <source>
        <strain evidence="1 2">TMN-42</strain>
    </source>
</reference>
<name>A0A2S3Z9P8_9MICO</name>
<gene>
    <name evidence="1" type="ORF">C3B61_15400</name>
</gene>
<proteinExistence type="predicted"/>
<evidence type="ECO:0000313" key="2">
    <source>
        <dbReference type="Proteomes" id="UP000237340"/>
    </source>
</evidence>
<accession>A0A2S3Z9P8</accession>
<dbReference type="AlphaFoldDB" id="A0A2S3Z9P8"/>
<comment type="caution">
    <text evidence="1">The sequence shown here is derived from an EMBL/GenBank/DDBJ whole genome shotgun (WGS) entry which is preliminary data.</text>
</comment>
<organism evidence="1 2">
    <name type="scientific">Cryobacterium zongtaii</name>
    <dbReference type="NCBI Taxonomy" id="1259217"/>
    <lineage>
        <taxon>Bacteria</taxon>
        <taxon>Bacillati</taxon>
        <taxon>Actinomycetota</taxon>
        <taxon>Actinomycetes</taxon>
        <taxon>Micrococcales</taxon>
        <taxon>Microbacteriaceae</taxon>
        <taxon>Cryobacterium</taxon>
    </lineage>
</organism>
<keyword evidence="2" id="KW-1185">Reference proteome</keyword>
<dbReference type="Proteomes" id="UP000237340">
    <property type="component" value="Unassembled WGS sequence"/>
</dbReference>